<dbReference type="CDD" id="cd04794">
    <property type="entry name" value="euk_LANCL"/>
    <property type="match status" value="1"/>
</dbReference>
<dbReference type="Gene3D" id="1.50.10.10">
    <property type="match status" value="2"/>
</dbReference>
<proteinExistence type="predicted"/>
<sequence length="487" mass="51353">MIFFVIRIGVGSSSSSSLTSSMSSSSSSSSSLSFGPAAPPEHLPPQGGDAEEQGRHRGGAGRGGGPAPPRRAAGEPDGEAQRDSPQALLPKGRLPLPRPPPAGADSRARARWRKTTQTNGITGYFIGALGIAARLVVDQVDHASVGEMQWNMSLISECGGGMEVEDGRHFPNELDDGTEPEGWRDQLEAAIRSAVPQVRSAGHAKPSVYTGDCGACLALLHLAHHGALADAPEVVEEALRRLRRAEGRFDARRVTLLEGSPGAIVLQAWAHQQRGEGHEAAACAERLGALAAAGRRAAPGRAGRPARRAGAVRRAARCARVLAAVLRVARQVLLRSGGAHGVAGILLTLLQLPSELAQAGEGSLQLVRDTADKLLSQRFQSGNLPSSAGSHRDRCVHWCHGAPGLVPLLLQMSTVYQDARYLQLALESGEVVWRRGLLRTKGLGLCHGIPGNGYVFLSLCRATGDALWLRRAQHFSSRPSPRSGSGT</sequence>
<protein>
    <submittedName>
        <fullName evidence="2">Uncharacterized protein</fullName>
    </submittedName>
</protein>
<dbReference type="SMART" id="SM01260">
    <property type="entry name" value="LANC_like"/>
    <property type="match status" value="1"/>
</dbReference>
<accession>A0ABN9QNF7</accession>
<dbReference type="PANTHER" id="PTHR12736">
    <property type="entry name" value="LANC-LIKE PROTEIN"/>
    <property type="match status" value="1"/>
</dbReference>
<feature type="compositionally biased region" description="Low complexity" evidence="1">
    <location>
        <begin position="12"/>
        <end position="33"/>
    </location>
</feature>
<evidence type="ECO:0000256" key="1">
    <source>
        <dbReference type="SAM" id="MobiDB-lite"/>
    </source>
</evidence>
<evidence type="ECO:0000313" key="2">
    <source>
        <dbReference type="EMBL" id="CAK0806492.1"/>
    </source>
</evidence>
<comment type="caution">
    <text evidence="2">The sequence shown here is derived from an EMBL/GenBank/DDBJ whole genome shotgun (WGS) entry which is preliminary data.</text>
</comment>
<feature type="region of interest" description="Disordered" evidence="1">
    <location>
        <begin position="12"/>
        <end position="111"/>
    </location>
</feature>
<dbReference type="InterPro" id="IPR012341">
    <property type="entry name" value="6hp_glycosidase-like_sf"/>
</dbReference>
<reference evidence="2" key="1">
    <citation type="submission" date="2023-10" db="EMBL/GenBank/DDBJ databases">
        <authorList>
            <person name="Chen Y."/>
            <person name="Shah S."/>
            <person name="Dougan E. K."/>
            <person name="Thang M."/>
            <person name="Chan C."/>
        </authorList>
    </citation>
    <scope>NUCLEOTIDE SEQUENCE [LARGE SCALE GENOMIC DNA]</scope>
</reference>
<dbReference type="EMBL" id="CAUYUJ010003725">
    <property type="protein sequence ID" value="CAK0806492.1"/>
    <property type="molecule type" value="Genomic_DNA"/>
</dbReference>
<keyword evidence="3" id="KW-1185">Reference proteome</keyword>
<organism evidence="2 3">
    <name type="scientific">Prorocentrum cordatum</name>
    <dbReference type="NCBI Taxonomy" id="2364126"/>
    <lineage>
        <taxon>Eukaryota</taxon>
        <taxon>Sar</taxon>
        <taxon>Alveolata</taxon>
        <taxon>Dinophyceae</taxon>
        <taxon>Prorocentrales</taxon>
        <taxon>Prorocentraceae</taxon>
        <taxon>Prorocentrum</taxon>
    </lineage>
</organism>
<dbReference type="SUPFAM" id="SSF158745">
    <property type="entry name" value="LanC-like"/>
    <property type="match status" value="1"/>
</dbReference>
<gene>
    <name evidence="2" type="ORF">PCOR1329_LOCUS12689</name>
</gene>
<evidence type="ECO:0000313" key="3">
    <source>
        <dbReference type="Proteomes" id="UP001189429"/>
    </source>
</evidence>
<dbReference type="Pfam" id="PF05147">
    <property type="entry name" value="LANC_like"/>
    <property type="match status" value="1"/>
</dbReference>
<dbReference type="PRINTS" id="PR01950">
    <property type="entry name" value="LANCSUPER"/>
</dbReference>
<dbReference type="PANTHER" id="PTHR12736:SF7">
    <property type="entry name" value="LANC-LIKE PROTEIN 3"/>
    <property type="match status" value="1"/>
</dbReference>
<name>A0ABN9QNF7_9DINO</name>
<dbReference type="InterPro" id="IPR007822">
    <property type="entry name" value="LANC-like"/>
</dbReference>
<dbReference type="Proteomes" id="UP001189429">
    <property type="component" value="Unassembled WGS sequence"/>
</dbReference>